<organism evidence="1">
    <name type="scientific">uncultured bacterium MedeBAC46A06</name>
    <dbReference type="NCBI Taxonomy" id="332275"/>
    <lineage>
        <taxon>Bacteria</taxon>
        <taxon>environmental samples</taxon>
    </lineage>
</organism>
<name>Q4PJC4_9BACT</name>
<reference evidence="1" key="1">
    <citation type="journal article" date="2005" name="PLoS Biol.">
        <title>New insights into metabolic properties of marine bacteria encoding proteorhodopsins.</title>
        <authorList>
            <person name="Sabehi G."/>
            <person name="Loy A."/>
            <person name="Jung K.H."/>
            <person name="Partha R."/>
            <person name="Spudich J.L."/>
            <person name="Isaacson T."/>
            <person name="Hirschberg J."/>
            <person name="Wagner M."/>
            <person name="Beja O."/>
        </authorList>
    </citation>
    <scope>NUCLEOTIDE SEQUENCE</scope>
</reference>
<dbReference type="GO" id="GO:0016829">
    <property type="term" value="F:lyase activity"/>
    <property type="evidence" value="ECO:0007669"/>
    <property type="project" value="UniProtKB-KW"/>
</dbReference>
<dbReference type="AlphaFoldDB" id="Q4PJC4"/>
<keyword evidence="1" id="KW-0456">Lyase</keyword>
<protein>
    <submittedName>
        <fullName evidence="1">Predicted lactoylglutathione lyase</fullName>
    </submittedName>
</protein>
<dbReference type="EMBL" id="DQ088847">
    <property type="protein sequence ID" value="AAY82853.1"/>
    <property type="molecule type" value="Genomic_DNA"/>
</dbReference>
<sequence length="153" mass="16228">MEKDAVIVVIVAELVNGEPHDRLPASGVFHRCPGLGRGLCLAFLEKLDGDVVGRADKGHAAIARWPVDGHSGIHEMLAGGVDVIHIIGQMPKISAAGIFLGVPVVGQFQLWRARCLCALEIGRGCEKDEGEPARLDILAVGLNKAELVAVEIE</sequence>
<proteinExistence type="predicted"/>
<accession>Q4PJC4</accession>
<evidence type="ECO:0000313" key="1">
    <source>
        <dbReference type="EMBL" id="AAY82853.1"/>
    </source>
</evidence>